<reference evidence="2 3" key="2">
    <citation type="journal article" date="2012" name="Stand. Genomic Sci.">
        <title>Complete genome sequence of the facultatively anaerobic, appendaged bacterium Muricauda ruestringensis type strain (B1(T)).</title>
        <authorList>
            <person name="Huntemann M."/>
            <person name="Teshima H."/>
            <person name="Lapidus A."/>
            <person name="Nolan M."/>
            <person name="Lucas S."/>
            <person name="Hammon N."/>
            <person name="Deshpande S."/>
            <person name="Cheng J.F."/>
            <person name="Tapia R."/>
            <person name="Goodwin L.A."/>
            <person name="Pitluck S."/>
            <person name="Liolios K."/>
            <person name="Pagani I."/>
            <person name="Ivanova N."/>
            <person name="Mavromatis K."/>
            <person name="Mikhailova N."/>
            <person name="Pati A."/>
            <person name="Chen A."/>
            <person name="Palaniappan K."/>
            <person name="Land M."/>
            <person name="Hauser L."/>
            <person name="Pan C."/>
            <person name="Brambilla E.M."/>
            <person name="Rohde M."/>
            <person name="Spring S."/>
            <person name="Goker M."/>
            <person name="Detter J.C."/>
            <person name="Bristow J."/>
            <person name="Eisen J.A."/>
            <person name="Markowitz V."/>
            <person name="Hugenholtz P."/>
            <person name="Kyrpides N.C."/>
            <person name="Klenk H.P."/>
            <person name="Woyke T."/>
        </authorList>
    </citation>
    <scope>NUCLEOTIDE SEQUENCE [LARGE SCALE GENOMIC DNA]</scope>
    <source>
        <strain evidence="3">DSM 13258 / LMG 19739 / B1</strain>
    </source>
</reference>
<dbReference type="AlphaFoldDB" id="G2PNT6"/>
<dbReference type="KEGG" id="mrs:Murru_1228"/>
<name>G2PNT6_ALLRU</name>
<keyword evidence="1" id="KW-0472">Membrane</keyword>
<evidence type="ECO:0000256" key="1">
    <source>
        <dbReference type="SAM" id="Phobius"/>
    </source>
</evidence>
<dbReference type="EMBL" id="CP002999">
    <property type="protein sequence ID" value="AEM70271.1"/>
    <property type="molecule type" value="Genomic_DNA"/>
</dbReference>
<organism evidence="2 3">
    <name type="scientific">Allomuricauda ruestringensis (strain DSM 13258 / CIP 107369 / LMG 19739 / B1)</name>
    <name type="common">Muricauda ruestringensis</name>
    <dbReference type="NCBI Taxonomy" id="886377"/>
    <lineage>
        <taxon>Bacteria</taxon>
        <taxon>Pseudomonadati</taxon>
        <taxon>Bacteroidota</taxon>
        <taxon>Flavobacteriia</taxon>
        <taxon>Flavobacteriales</taxon>
        <taxon>Flavobacteriaceae</taxon>
        <taxon>Flagellimonas</taxon>
    </lineage>
</organism>
<dbReference type="Proteomes" id="UP000008908">
    <property type="component" value="Chromosome"/>
</dbReference>
<keyword evidence="1" id="KW-0812">Transmembrane</keyword>
<reference evidence="3" key="1">
    <citation type="submission" date="2011-08" db="EMBL/GenBank/DDBJ databases">
        <title>The complete genome of Muricauda ruestringensis DSM 13258.</title>
        <authorList>
            <person name="Lucas S."/>
            <person name="Han J."/>
            <person name="Lapidus A."/>
            <person name="Bruce D."/>
            <person name="Goodwin L."/>
            <person name="Pitluck S."/>
            <person name="Peters L."/>
            <person name="Kyrpides N."/>
            <person name="Mavromatis K."/>
            <person name="Ivanova N."/>
            <person name="Ovchinnikova G."/>
            <person name="Teshima H."/>
            <person name="Detter J.C."/>
            <person name="Tapia R."/>
            <person name="Han C."/>
            <person name="Land M."/>
            <person name="Hauser L."/>
            <person name="Markowitz V."/>
            <person name="Cheng J.-F."/>
            <person name="Hugenholtz P."/>
            <person name="Woyke T."/>
            <person name="Wu D."/>
            <person name="Spring S."/>
            <person name="Schroeder M."/>
            <person name="Brambilla E."/>
            <person name="Klenk H.-P."/>
            <person name="Eisen J.A."/>
        </authorList>
    </citation>
    <scope>NUCLEOTIDE SEQUENCE [LARGE SCALE GENOMIC DNA]</scope>
    <source>
        <strain evidence="3">DSM 13258 / LMG 19739 / B1</strain>
    </source>
</reference>
<keyword evidence="3" id="KW-1185">Reference proteome</keyword>
<evidence type="ECO:0000313" key="2">
    <source>
        <dbReference type="EMBL" id="AEM70271.1"/>
    </source>
</evidence>
<keyword evidence="1" id="KW-1133">Transmembrane helix</keyword>
<sequence>MKDLVFPILALFVVVVYVINRIRSNRRYKK</sequence>
<protein>
    <submittedName>
        <fullName evidence="2">Uncharacterized protein</fullName>
    </submittedName>
</protein>
<gene>
    <name evidence="2" type="ordered locus">Murru_1228</name>
</gene>
<dbReference type="HOGENOM" id="CLU_221055_0_0_10"/>
<evidence type="ECO:0000313" key="3">
    <source>
        <dbReference type="Proteomes" id="UP000008908"/>
    </source>
</evidence>
<accession>G2PNT6</accession>
<feature type="transmembrane region" description="Helical" evidence="1">
    <location>
        <begin position="6"/>
        <end position="22"/>
    </location>
</feature>
<proteinExistence type="predicted"/>
<dbReference type="STRING" id="886377.Murru_1228"/>